<organism evidence="1 2">
    <name type="scientific">Chondrus crispus</name>
    <name type="common">Carrageen Irish moss</name>
    <name type="synonym">Polymorpha crispa</name>
    <dbReference type="NCBI Taxonomy" id="2769"/>
    <lineage>
        <taxon>Eukaryota</taxon>
        <taxon>Rhodophyta</taxon>
        <taxon>Florideophyceae</taxon>
        <taxon>Rhodymeniophycidae</taxon>
        <taxon>Gigartinales</taxon>
        <taxon>Gigartinaceae</taxon>
        <taxon>Chondrus</taxon>
    </lineage>
</organism>
<name>R7QC52_CHOCR</name>
<dbReference type="RefSeq" id="XP_005715192.1">
    <property type="nucleotide sequence ID" value="XM_005715135.1"/>
</dbReference>
<keyword evidence="2" id="KW-1185">Reference proteome</keyword>
<sequence>MRLAFMTCSYNKDLFVGKELRRGSPHPLQRLASVYDVVLVARHWHARAQVSKVKLPTAGLQRCSQAHSRLV</sequence>
<reference evidence="2" key="1">
    <citation type="journal article" date="2013" name="Proc. Natl. Acad. Sci. U.S.A.">
        <title>Genome structure and metabolic features in the red seaweed Chondrus crispus shed light on evolution of the Archaeplastida.</title>
        <authorList>
            <person name="Collen J."/>
            <person name="Porcel B."/>
            <person name="Carre W."/>
            <person name="Ball S.G."/>
            <person name="Chaparro C."/>
            <person name="Tonon T."/>
            <person name="Barbeyron T."/>
            <person name="Michel G."/>
            <person name="Noel B."/>
            <person name="Valentin K."/>
            <person name="Elias M."/>
            <person name="Artiguenave F."/>
            <person name="Arun A."/>
            <person name="Aury J.M."/>
            <person name="Barbosa-Neto J.F."/>
            <person name="Bothwell J.H."/>
            <person name="Bouget F.Y."/>
            <person name="Brillet L."/>
            <person name="Cabello-Hurtado F."/>
            <person name="Capella-Gutierrez S."/>
            <person name="Charrier B."/>
            <person name="Cladiere L."/>
            <person name="Cock J.M."/>
            <person name="Coelho S.M."/>
            <person name="Colleoni C."/>
            <person name="Czjzek M."/>
            <person name="Da Silva C."/>
            <person name="Delage L."/>
            <person name="Denoeud F."/>
            <person name="Deschamps P."/>
            <person name="Dittami S.M."/>
            <person name="Gabaldon T."/>
            <person name="Gachon C.M."/>
            <person name="Groisillier A."/>
            <person name="Herve C."/>
            <person name="Jabbari K."/>
            <person name="Katinka M."/>
            <person name="Kloareg B."/>
            <person name="Kowalczyk N."/>
            <person name="Labadie K."/>
            <person name="Leblanc C."/>
            <person name="Lopez P.J."/>
            <person name="McLachlan D.H."/>
            <person name="Meslet-Cladiere L."/>
            <person name="Moustafa A."/>
            <person name="Nehr Z."/>
            <person name="Nyvall Collen P."/>
            <person name="Panaud O."/>
            <person name="Partensky F."/>
            <person name="Poulain J."/>
            <person name="Rensing S.A."/>
            <person name="Rousvoal S."/>
            <person name="Samson G."/>
            <person name="Symeonidi A."/>
            <person name="Weissenbach J."/>
            <person name="Zambounis A."/>
            <person name="Wincker P."/>
            <person name="Boyen C."/>
        </authorList>
    </citation>
    <scope>NUCLEOTIDE SEQUENCE [LARGE SCALE GENOMIC DNA]</scope>
    <source>
        <strain evidence="2">cv. Stackhouse</strain>
    </source>
</reference>
<dbReference type="Proteomes" id="UP000012073">
    <property type="component" value="Unassembled WGS sequence"/>
</dbReference>
<dbReference type="AlphaFoldDB" id="R7QC52"/>
<dbReference type="EMBL" id="HG001729">
    <property type="protein sequence ID" value="CDF35373.1"/>
    <property type="molecule type" value="Genomic_DNA"/>
</dbReference>
<evidence type="ECO:0000313" key="2">
    <source>
        <dbReference type="Proteomes" id="UP000012073"/>
    </source>
</evidence>
<evidence type="ECO:0000313" key="1">
    <source>
        <dbReference type="EMBL" id="CDF35373.1"/>
    </source>
</evidence>
<dbReference type="KEGG" id="ccp:CHC_T00003426001"/>
<accession>R7QC52</accession>
<dbReference type="GeneID" id="17322902"/>
<gene>
    <name evidence="1" type="ORF">CHC_T00003426001</name>
</gene>
<protein>
    <submittedName>
        <fullName evidence="1">Uncharacterized protein</fullName>
    </submittedName>
</protein>
<proteinExistence type="predicted"/>
<dbReference type="Gramene" id="CDF35373">
    <property type="protein sequence ID" value="CDF35373"/>
    <property type="gene ID" value="CHC_T00003426001"/>
</dbReference>